<feature type="compositionally biased region" description="Basic and acidic residues" evidence="1">
    <location>
        <begin position="17"/>
        <end position="38"/>
    </location>
</feature>
<gene>
    <name evidence="2" type="ORF">Cvel_15949</name>
</gene>
<feature type="compositionally biased region" description="Basic residues" evidence="1">
    <location>
        <begin position="39"/>
        <end position="48"/>
    </location>
</feature>
<organism evidence="2">
    <name type="scientific">Chromera velia CCMP2878</name>
    <dbReference type="NCBI Taxonomy" id="1169474"/>
    <lineage>
        <taxon>Eukaryota</taxon>
        <taxon>Sar</taxon>
        <taxon>Alveolata</taxon>
        <taxon>Colpodellida</taxon>
        <taxon>Chromeraceae</taxon>
        <taxon>Chromera</taxon>
    </lineage>
</organism>
<feature type="compositionally biased region" description="Gly residues" evidence="1">
    <location>
        <begin position="161"/>
        <end position="180"/>
    </location>
</feature>
<feature type="compositionally biased region" description="Low complexity" evidence="1">
    <location>
        <begin position="105"/>
        <end position="125"/>
    </location>
</feature>
<dbReference type="AlphaFoldDB" id="A0A0G4FAT2"/>
<feature type="region of interest" description="Disordered" evidence="1">
    <location>
        <begin position="17"/>
        <end position="183"/>
    </location>
</feature>
<name>A0A0G4FAT2_9ALVE</name>
<feature type="compositionally biased region" description="Polar residues" evidence="1">
    <location>
        <begin position="425"/>
        <end position="435"/>
    </location>
</feature>
<feature type="region of interest" description="Disordered" evidence="1">
    <location>
        <begin position="323"/>
        <end position="435"/>
    </location>
</feature>
<feature type="compositionally biased region" description="Acidic residues" evidence="1">
    <location>
        <begin position="354"/>
        <end position="373"/>
    </location>
</feature>
<proteinExistence type="predicted"/>
<evidence type="ECO:0000256" key="1">
    <source>
        <dbReference type="SAM" id="MobiDB-lite"/>
    </source>
</evidence>
<dbReference type="VEuPathDB" id="CryptoDB:Cvel_15949"/>
<evidence type="ECO:0000313" key="2">
    <source>
        <dbReference type="EMBL" id="CEM09724.1"/>
    </source>
</evidence>
<feature type="compositionally biased region" description="Low complexity" evidence="1">
    <location>
        <begin position="380"/>
        <end position="404"/>
    </location>
</feature>
<sequence length="435" mass="46569">MSHKSLEAKLNTSLDDIVKKEADHGGRKTNKTHGDNIHKHQHTNHHGHGGGGFRGGGGRGGPRGRGGGGGGRHHQSYGGHHHHNGRGSFGGGARLTRARPHHPPHFQQNQHGGQFPPQHQYQQHHLPMGGHPNQGYFQGGPPPHQYHQGPPMNGRGRGRGGEGGGFRGRGGGFRGRGGGRAPKLPVEDVAFLSTVVYTDGEGRLAVRLHNTDVVTIHKTNGEMVLTSGGFKTPQTRVVITEVLQALGLQLTVSQDNAGAERWCVTNGRNFMMPFNDGMKIRAQHSGQALTRASIVEQTLLQMQTSVNVRTKDHPTAIRIREQIAGKTAGDGDASALAEAEGTYEEGGGQQEGEGGGEEGYAEEEDVIEEEGEGEISQTDGGYEAGQEGAEYLQYQQEQQQGAEYVQHNAHLHNGEGATGHAPLSHDQSFSAMPQQ</sequence>
<dbReference type="EMBL" id="CDMZ01000228">
    <property type="protein sequence ID" value="CEM09724.1"/>
    <property type="molecule type" value="Genomic_DNA"/>
</dbReference>
<feature type="compositionally biased region" description="Gly residues" evidence="1">
    <location>
        <begin position="344"/>
        <end position="353"/>
    </location>
</feature>
<accession>A0A0G4FAT2</accession>
<feature type="compositionally biased region" description="Basic residues" evidence="1">
    <location>
        <begin position="71"/>
        <end position="85"/>
    </location>
</feature>
<feature type="compositionally biased region" description="Gly residues" evidence="1">
    <location>
        <begin position="49"/>
        <end position="70"/>
    </location>
</feature>
<protein>
    <submittedName>
        <fullName evidence="2">Uncharacterized protein</fullName>
    </submittedName>
</protein>
<reference evidence="2" key="1">
    <citation type="submission" date="2014-11" db="EMBL/GenBank/DDBJ databases">
        <authorList>
            <person name="Otto D Thomas"/>
            <person name="Naeem Raeece"/>
        </authorList>
    </citation>
    <scope>NUCLEOTIDE SEQUENCE</scope>
</reference>